<proteinExistence type="predicted"/>
<accession>A0A8H5PPR7</accession>
<feature type="coiled-coil region" evidence="1">
    <location>
        <begin position="456"/>
        <end position="527"/>
    </location>
</feature>
<comment type="caution">
    <text evidence="3">The sequence shown here is derived from an EMBL/GenBank/DDBJ whole genome shotgun (WGS) entry which is preliminary data.</text>
</comment>
<evidence type="ECO:0000256" key="1">
    <source>
        <dbReference type="SAM" id="Coils"/>
    </source>
</evidence>
<feature type="compositionally biased region" description="Low complexity" evidence="2">
    <location>
        <begin position="393"/>
        <end position="402"/>
    </location>
</feature>
<gene>
    <name evidence="3" type="ORF">FPANT_2434</name>
</gene>
<evidence type="ECO:0000256" key="2">
    <source>
        <dbReference type="SAM" id="MobiDB-lite"/>
    </source>
</evidence>
<evidence type="ECO:0000313" key="3">
    <source>
        <dbReference type="EMBL" id="KAF5600419.1"/>
    </source>
</evidence>
<keyword evidence="1" id="KW-0175">Coiled coil</keyword>
<evidence type="ECO:0000313" key="4">
    <source>
        <dbReference type="Proteomes" id="UP000544095"/>
    </source>
</evidence>
<dbReference type="AlphaFoldDB" id="A0A8H5PPR7"/>
<sequence length="567" mass="62963">MSDPNTGRPRREIDDRLLDSVQARYEENARVILEMVTGIIGDGDPVGDDGWDQAAEDRMIARWEASSRKTSSDKVGTRRNNDDPLREVWRFCLRFLKETLPIMLSSINGLQFMPARMPPRPAGPARQRDIALSSDLFTLSACGTLSKLVVHPLWYGDYHIFLDALKFAALCRVDAKANIVSSLRWPAHCPVIQGLNARLIEGTGSVLPDTLQNLHLAARGAASGSEVRESVFSEVLFRIGLTAVAESPWKAEKTQLRQGIIPFQGKDLDVIKNAIDELASTDDRVQFSIEEVYIAFKSVGTRGEIPSREQLQSLDARACKQLSEEGTTSSRIPEETEEANRSTASSQRRGRSRSPLAQGPDQFPFRLRSRLRSPHLNESHQGSRPLEQRRSSSHAFSSSRHSNPGNQGRHSQRVDSDNTSPARQTLGDNAYSSIRGSYMPEGSELTRSQALSPDEIGEVRRELNRLGEQLRAGETERDRLIEQVSTQQAETHNLLNHRHADAIQALKGDYEDKLETLRSEHAEAIATLKSEHAEAVATLKSEHAATIASLKTEIRNGLQGVMSSSLK</sequence>
<dbReference type="Proteomes" id="UP000544095">
    <property type="component" value="Unassembled WGS sequence"/>
</dbReference>
<feature type="compositionally biased region" description="Polar residues" evidence="2">
    <location>
        <begin position="417"/>
        <end position="435"/>
    </location>
</feature>
<organism evidence="3 4">
    <name type="scientific">Fusarium pseudoanthophilum</name>
    <dbReference type="NCBI Taxonomy" id="48495"/>
    <lineage>
        <taxon>Eukaryota</taxon>
        <taxon>Fungi</taxon>
        <taxon>Dikarya</taxon>
        <taxon>Ascomycota</taxon>
        <taxon>Pezizomycotina</taxon>
        <taxon>Sordariomycetes</taxon>
        <taxon>Hypocreomycetidae</taxon>
        <taxon>Hypocreales</taxon>
        <taxon>Nectriaceae</taxon>
        <taxon>Fusarium</taxon>
        <taxon>Fusarium fujikuroi species complex</taxon>
    </lineage>
</organism>
<name>A0A8H5PPR7_9HYPO</name>
<dbReference type="EMBL" id="JAAOAR010000103">
    <property type="protein sequence ID" value="KAF5600419.1"/>
    <property type="molecule type" value="Genomic_DNA"/>
</dbReference>
<reference evidence="3 4" key="1">
    <citation type="submission" date="2020-05" db="EMBL/GenBank/DDBJ databases">
        <title>Identification and distribution of gene clusters putatively required for synthesis of sphingolipid metabolism inhibitors in phylogenetically diverse species of the filamentous fungus Fusarium.</title>
        <authorList>
            <person name="Kim H.-S."/>
            <person name="Busman M."/>
            <person name="Brown D.W."/>
            <person name="Divon H."/>
            <person name="Uhlig S."/>
            <person name="Proctor R.H."/>
        </authorList>
    </citation>
    <scope>NUCLEOTIDE SEQUENCE [LARGE SCALE GENOMIC DNA]</scope>
    <source>
        <strain evidence="3 4">NRRL 25211</strain>
    </source>
</reference>
<keyword evidence="4" id="KW-1185">Reference proteome</keyword>
<feature type="region of interest" description="Disordered" evidence="2">
    <location>
        <begin position="319"/>
        <end position="453"/>
    </location>
</feature>
<protein>
    <submittedName>
        <fullName evidence="3">Uncharacterized protein</fullName>
    </submittedName>
</protein>